<feature type="transmembrane region" description="Helical" evidence="6">
    <location>
        <begin position="62"/>
        <end position="84"/>
    </location>
</feature>
<dbReference type="GO" id="GO:0016020">
    <property type="term" value="C:membrane"/>
    <property type="evidence" value="ECO:0007669"/>
    <property type="project" value="UniProtKB-SubCell"/>
</dbReference>
<evidence type="ECO:0000313" key="8">
    <source>
        <dbReference type="Proteomes" id="UP000530850"/>
    </source>
</evidence>
<evidence type="ECO:0000313" key="7">
    <source>
        <dbReference type="EMBL" id="MBB3172036.1"/>
    </source>
</evidence>
<feature type="transmembrane region" description="Helical" evidence="6">
    <location>
        <begin position="282"/>
        <end position="307"/>
    </location>
</feature>
<keyword evidence="4 6" id="KW-1133">Transmembrane helix</keyword>
<dbReference type="SUPFAM" id="SSF161070">
    <property type="entry name" value="SNF-like"/>
    <property type="match status" value="1"/>
</dbReference>
<evidence type="ECO:0000256" key="2">
    <source>
        <dbReference type="ARBA" id="ARBA00022448"/>
    </source>
</evidence>
<feature type="transmembrane region" description="Helical" evidence="6">
    <location>
        <begin position="36"/>
        <end position="56"/>
    </location>
</feature>
<evidence type="ECO:0000256" key="1">
    <source>
        <dbReference type="ARBA" id="ARBA00004141"/>
    </source>
</evidence>
<dbReference type="GeneID" id="93356544"/>
<keyword evidence="3 6" id="KW-0812">Transmembrane</keyword>
<accession>A0A7W5GR00</accession>
<feature type="transmembrane region" description="Helical" evidence="6">
    <location>
        <begin position="115"/>
        <end position="143"/>
    </location>
</feature>
<dbReference type="InterPro" id="IPR047218">
    <property type="entry name" value="YocR/YhdH-like"/>
</dbReference>
<feature type="transmembrane region" description="Helical" evidence="6">
    <location>
        <begin position="244"/>
        <end position="270"/>
    </location>
</feature>
<keyword evidence="5 6" id="KW-0472">Membrane</keyword>
<feature type="transmembrane region" description="Helical" evidence="6">
    <location>
        <begin position="398"/>
        <end position="419"/>
    </location>
</feature>
<dbReference type="PANTHER" id="PTHR42948">
    <property type="entry name" value="TRANSPORTER"/>
    <property type="match status" value="1"/>
</dbReference>
<dbReference type="EMBL" id="JACHYA010000008">
    <property type="protein sequence ID" value="MBB3172036.1"/>
    <property type="molecule type" value="Genomic_DNA"/>
</dbReference>
<proteinExistence type="predicted"/>
<dbReference type="PRINTS" id="PR00176">
    <property type="entry name" value="NANEUSMPORT"/>
</dbReference>
<dbReference type="InterPro" id="IPR037272">
    <property type="entry name" value="SNS_sf"/>
</dbReference>
<dbReference type="InterPro" id="IPR000175">
    <property type="entry name" value="Na/ntran_symport"/>
</dbReference>
<organism evidence="7 8">
    <name type="scientific">Parvibacter caecicola</name>
    <dbReference type="NCBI Taxonomy" id="747645"/>
    <lineage>
        <taxon>Bacteria</taxon>
        <taxon>Bacillati</taxon>
        <taxon>Actinomycetota</taxon>
        <taxon>Coriobacteriia</taxon>
        <taxon>Coriobacteriales</taxon>
        <taxon>Coriobacteriaceae</taxon>
        <taxon>Parvibacter</taxon>
    </lineage>
</organism>
<feature type="transmembrane region" description="Helical" evidence="6">
    <location>
        <begin position="448"/>
        <end position="467"/>
    </location>
</feature>
<dbReference type="PROSITE" id="PS50267">
    <property type="entry name" value="NA_NEUROTRAN_SYMP_3"/>
    <property type="match status" value="1"/>
</dbReference>
<gene>
    <name evidence="7" type="ORF">FHR31_001869</name>
</gene>
<feature type="transmembrane region" description="Helical" evidence="6">
    <location>
        <begin position="202"/>
        <end position="224"/>
    </location>
</feature>
<protein>
    <submittedName>
        <fullName evidence="7">NSS family neurotransmitter:Na+ symporter</fullName>
    </submittedName>
</protein>
<name>A0A7W5GR00_9ACTN</name>
<dbReference type="CDD" id="cd10336">
    <property type="entry name" value="SLC6sbd_Tyt1-Like"/>
    <property type="match status" value="1"/>
</dbReference>
<feature type="transmembrane region" description="Helical" evidence="6">
    <location>
        <begin position="365"/>
        <end position="386"/>
    </location>
</feature>
<sequence length="468" mass="49536">MTNNENLVAEEAAATEIGAEPGAQGPKKRDTFATRAGFILACIGSAVGMANIWLFPYRVAQLGGAAFLIPYFVFVLLLGFTGVIGEMSFGRAMRTGPMGAFGKAMEMRGVKNGKVIGKAIGLIPTLGSLAIAIGYAVVLGWAFNYLVAALDGQLMAQTNMGAFFSGIASNFGNVGFHLLGLVVTFLVMIAGISRGIERVNKVLMPTFFVLFFIIAVRVATLPGADAGYMYLLVPRWEALLNPTTWVYALGQAFFSLSLAGCGTLVYGSYLKKDVDVVYAARNVAIFDTIAGMLAACVVVPAVFAFGLDVSSGPPLLFITLAQVFQEMPFGGIFAIILFVAVVFAAITSLMNLFEAPVEALQEQLRLSRGAAVGVVAIAAVGIGLFLESGDVVSVWMDVISIYVIPVGAFLAAVMFFWVCPKGFAKKQAELGRANALPLGKWFDFATRYVFVIVTAAVIVLGIFFGGIG</sequence>
<evidence type="ECO:0000256" key="5">
    <source>
        <dbReference type="ARBA" id="ARBA00023136"/>
    </source>
</evidence>
<feature type="transmembrane region" description="Helical" evidence="6">
    <location>
        <begin position="163"/>
        <end position="190"/>
    </location>
</feature>
<dbReference type="NCBIfam" id="NF037979">
    <property type="entry name" value="Na_transp"/>
    <property type="match status" value="1"/>
</dbReference>
<comment type="subcellular location">
    <subcellularLocation>
        <location evidence="1">Membrane</location>
        <topology evidence="1">Multi-pass membrane protein</topology>
    </subcellularLocation>
</comment>
<dbReference type="Proteomes" id="UP000530850">
    <property type="component" value="Unassembled WGS sequence"/>
</dbReference>
<dbReference type="PANTHER" id="PTHR42948:SF1">
    <property type="entry name" value="TRANSPORTER"/>
    <property type="match status" value="1"/>
</dbReference>
<evidence type="ECO:0000256" key="3">
    <source>
        <dbReference type="ARBA" id="ARBA00022692"/>
    </source>
</evidence>
<comment type="caution">
    <text evidence="7">The sequence shown here is derived from an EMBL/GenBank/DDBJ whole genome shotgun (WGS) entry which is preliminary data.</text>
</comment>
<dbReference type="RefSeq" id="WP_214647098.1">
    <property type="nucleotide sequence ID" value="NZ_CANPEU010000029.1"/>
</dbReference>
<evidence type="ECO:0000256" key="6">
    <source>
        <dbReference type="SAM" id="Phobius"/>
    </source>
</evidence>
<dbReference type="Pfam" id="PF00209">
    <property type="entry name" value="SNF"/>
    <property type="match status" value="2"/>
</dbReference>
<reference evidence="7 8" key="1">
    <citation type="submission" date="2020-08" db="EMBL/GenBank/DDBJ databases">
        <title>Sequencing the genomes of 1000 actinobacteria strains.</title>
        <authorList>
            <person name="Klenk H.-P."/>
        </authorList>
    </citation>
    <scope>NUCLEOTIDE SEQUENCE [LARGE SCALE GENOMIC DNA]</scope>
    <source>
        <strain evidence="7 8">DSM 22242</strain>
    </source>
</reference>
<dbReference type="AlphaFoldDB" id="A0A7W5GR00"/>
<keyword evidence="2" id="KW-0813">Transport</keyword>
<feature type="transmembrane region" description="Helical" evidence="6">
    <location>
        <begin position="327"/>
        <end position="353"/>
    </location>
</feature>
<evidence type="ECO:0000256" key="4">
    <source>
        <dbReference type="ARBA" id="ARBA00022989"/>
    </source>
</evidence>